<organism evidence="3">
    <name type="scientific">uncultured Pyrinomonadaceae bacterium</name>
    <dbReference type="NCBI Taxonomy" id="2283094"/>
    <lineage>
        <taxon>Bacteria</taxon>
        <taxon>Pseudomonadati</taxon>
        <taxon>Acidobacteriota</taxon>
        <taxon>Blastocatellia</taxon>
        <taxon>Blastocatellales</taxon>
        <taxon>Pyrinomonadaceae</taxon>
        <taxon>environmental samples</taxon>
    </lineage>
</organism>
<comment type="similarity">
    <text evidence="2">Belongs to the 5-formyltetrahydrofolate cyclo-ligase family.</text>
</comment>
<keyword evidence="2" id="KW-0460">Magnesium</keyword>
<comment type="catalytic activity">
    <reaction evidence="2">
        <text>(6S)-5-formyl-5,6,7,8-tetrahydrofolate + ATP = (6R)-5,10-methenyltetrahydrofolate + ADP + phosphate</text>
        <dbReference type="Rhea" id="RHEA:10488"/>
        <dbReference type="ChEBI" id="CHEBI:30616"/>
        <dbReference type="ChEBI" id="CHEBI:43474"/>
        <dbReference type="ChEBI" id="CHEBI:57455"/>
        <dbReference type="ChEBI" id="CHEBI:57457"/>
        <dbReference type="ChEBI" id="CHEBI:456216"/>
        <dbReference type="EC" id="6.3.3.2"/>
    </reaction>
</comment>
<evidence type="ECO:0000313" key="3">
    <source>
        <dbReference type="EMBL" id="CAA9377764.1"/>
    </source>
</evidence>
<reference evidence="3" key="1">
    <citation type="submission" date="2020-02" db="EMBL/GenBank/DDBJ databases">
        <authorList>
            <person name="Meier V. D."/>
        </authorList>
    </citation>
    <scope>NUCLEOTIDE SEQUENCE</scope>
    <source>
        <strain evidence="3">AVDCRST_MAG74</strain>
    </source>
</reference>
<feature type="binding site" evidence="1">
    <location>
        <position position="49"/>
    </location>
    <ligand>
        <name>substrate</name>
    </ligand>
</feature>
<dbReference type="GO" id="GO:0035999">
    <property type="term" value="P:tetrahydrofolate interconversion"/>
    <property type="evidence" value="ECO:0007669"/>
    <property type="project" value="TreeGrafter"/>
</dbReference>
<dbReference type="GO" id="GO:0005524">
    <property type="term" value="F:ATP binding"/>
    <property type="evidence" value="ECO:0007669"/>
    <property type="project" value="UniProtKB-KW"/>
</dbReference>
<dbReference type="InterPro" id="IPR037171">
    <property type="entry name" value="NagB/RpiA_transferase-like"/>
</dbReference>
<evidence type="ECO:0000256" key="2">
    <source>
        <dbReference type="RuleBase" id="RU361279"/>
    </source>
</evidence>
<dbReference type="GO" id="GO:0009396">
    <property type="term" value="P:folic acid-containing compound biosynthetic process"/>
    <property type="evidence" value="ECO:0007669"/>
    <property type="project" value="TreeGrafter"/>
</dbReference>
<proteinExistence type="inferred from homology"/>
<protein>
    <recommendedName>
        <fullName evidence="2">5-formyltetrahydrofolate cyclo-ligase</fullName>
        <ecNumber evidence="2">6.3.3.2</ecNumber>
    </recommendedName>
</protein>
<dbReference type="PIRSF" id="PIRSF006806">
    <property type="entry name" value="FTHF_cligase"/>
    <property type="match status" value="1"/>
</dbReference>
<dbReference type="InterPro" id="IPR002698">
    <property type="entry name" value="FTHF_cligase"/>
</dbReference>
<feature type="binding site" evidence="1">
    <location>
        <begin position="135"/>
        <end position="143"/>
    </location>
    <ligand>
        <name>ATP</name>
        <dbReference type="ChEBI" id="CHEBI:30616"/>
    </ligand>
</feature>
<feature type="binding site" evidence="1">
    <location>
        <begin position="3"/>
        <end position="7"/>
    </location>
    <ligand>
        <name>ATP</name>
        <dbReference type="ChEBI" id="CHEBI:30616"/>
    </ligand>
</feature>
<keyword evidence="1 2" id="KW-0547">Nucleotide-binding</keyword>
<dbReference type="GO" id="GO:0030272">
    <property type="term" value="F:5-formyltetrahydrofolate cyclo-ligase activity"/>
    <property type="evidence" value="ECO:0007669"/>
    <property type="project" value="UniProtKB-EC"/>
</dbReference>
<dbReference type="EC" id="6.3.3.2" evidence="2"/>
<dbReference type="PANTHER" id="PTHR23407">
    <property type="entry name" value="ATPASE INHIBITOR/5-FORMYLTETRAHYDROFOLATE CYCLO-LIGASE"/>
    <property type="match status" value="1"/>
</dbReference>
<name>A0A6J4N4Z6_9BACT</name>
<gene>
    <name evidence="3" type="ORF">AVDCRST_MAG74-112</name>
</gene>
<dbReference type="EMBL" id="CADCUR010000011">
    <property type="protein sequence ID" value="CAA9377764.1"/>
    <property type="molecule type" value="Genomic_DNA"/>
</dbReference>
<keyword evidence="1 2" id="KW-0067">ATP-binding</keyword>
<dbReference type="NCBIfam" id="TIGR02727">
    <property type="entry name" value="MTHFS_bact"/>
    <property type="match status" value="1"/>
</dbReference>
<comment type="cofactor">
    <cofactor evidence="2">
        <name>Mg(2+)</name>
        <dbReference type="ChEBI" id="CHEBI:18420"/>
    </cofactor>
</comment>
<dbReference type="Pfam" id="PF01812">
    <property type="entry name" value="5-FTHF_cyc-lig"/>
    <property type="match status" value="1"/>
</dbReference>
<feature type="binding site" evidence="1">
    <location>
        <position position="56"/>
    </location>
    <ligand>
        <name>substrate</name>
    </ligand>
</feature>
<keyword evidence="2" id="KW-0479">Metal-binding</keyword>
<dbReference type="InterPro" id="IPR024185">
    <property type="entry name" value="FTHF_cligase-like_sf"/>
</dbReference>
<keyword evidence="3" id="KW-0436">Ligase</keyword>
<dbReference type="GO" id="GO:0046872">
    <property type="term" value="F:metal ion binding"/>
    <property type="evidence" value="ECO:0007669"/>
    <property type="project" value="UniProtKB-KW"/>
</dbReference>
<evidence type="ECO:0000256" key="1">
    <source>
        <dbReference type="PIRSR" id="PIRSR006806-1"/>
    </source>
</evidence>
<accession>A0A6J4N4Z6</accession>
<dbReference type="AlphaFoldDB" id="A0A6J4N4Z6"/>
<dbReference type="PANTHER" id="PTHR23407:SF11">
    <property type="entry name" value="CHROMOSOME UNDETERMINED SCAFFOLD_24, WHOLE GENOME SHOTGUN SEQUENCE"/>
    <property type="match status" value="1"/>
</dbReference>
<sequence>MTKSELRKNYLAKQKSLSDTERDEKSRKIAHAFFENFSLERIRFLHVFLAIEKNREIETSFIFKRLWNDYPEITTVVSRVDFQTMTLENLRFAPETKLVPNKWHIREPAEGETIAIEKLDACLVPLLCFDERGFRVGYGKGFYDKFLSECRSDCLKIGLSYFAPVAEISDAREYDVKLDCCVTPEEFFDW</sequence>
<dbReference type="Gene3D" id="3.40.50.10420">
    <property type="entry name" value="NagB/RpiA/CoA transferase-like"/>
    <property type="match status" value="1"/>
</dbReference>
<dbReference type="SUPFAM" id="SSF100950">
    <property type="entry name" value="NagB/RpiA/CoA transferase-like"/>
    <property type="match status" value="1"/>
</dbReference>